<comment type="caution">
    <text evidence="2">The sequence shown here is derived from an EMBL/GenBank/DDBJ whole genome shotgun (WGS) entry which is preliminary data.</text>
</comment>
<dbReference type="AlphaFoldDB" id="A0A3F3J8T0"/>
<protein>
    <submittedName>
        <fullName evidence="2">Capsid scaffolding protein</fullName>
    </submittedName>
</protein>
<accession>A0A3F3J8T0</accession>
<feature type="region of interest" description="Disordered" evidence="1">
    <location>
        <begin position="226"/>
        <end position="249"/>
    </location>
</feature>
<feature type="compositionally biased region" description="Polar residues" evidence="1">
    <location>
        <begin position="349"/>
        <end position="365"/>
    </location>
</feature>
<sequence length="390" mass="41912">MKPVKTAVIMPPDTSKSGNEMAKQKYTTDWICVATEGYAIDGRPITREMIQQAADSYSTAEYTAMIWPNHPVHSLQEREFTFNLGLVSDLAAKEDAGRLRLMAKLEPNQALVNLNERGQKLFTSCEFWENYANTGKTYLYGLAATDTPASLGTQRIEIKSAQTSTPGSRPQYAAAGNIEMFSLGRLAPVADTTTNHHEEESMTKEQVNQLLAQIVTLTAKIDAQANTQPQAQQPAPAQTQAPAAADAQPVTQDFSAHANHVADLGEKLSAATDALAANPEDATARQNYTAAVTELQTALNTFAVQPQDAETAKLQARIAARNGGQQPAPASAQNFSAQPTPKNDEADDTQMTAISSALENLNQRFSVIEGQRTPTPGAAPSGQPAQFEPL</sequence>
<feature type="region of interest" description="Disordered" evidence="1">
    <location>
        <begin position="320"/>
        <end position="390"/>
    </location>
</feature>
<dbReference type="Pfam" id="PF05929">
    <property type="entry name" value="Phage_GPO"/>
    <property type="match status" value="1"/>
</dbReference>
<evidence type="ECO:0000313" key="2">
    <source>
        <dbReference type="EMBL" id="OHJ51215.1"/>
    </source>
</evidence>
<reference evidence="2" key="1">
    <citation type="submission" date="2016-09" db="EMBL/GenBank/DDBJ databases">
        <title>Whole genome sequencing of Salmonella enterica.</title>
        <authorList>
            <person name="Bell R."/>
        </authorList>
    </citation>
    <scope>NUCLEOTIDE SEQUENCE [LARGE SCALE GENOMIC DNA]</scope>
    <source>
        <strain evidence="2">CFSAN044929</strain>
    </source>
</reference>
<dbReference type="Proteomes" id="UP000866740">
    <property type="component" value="Unassembled WGS sequence"/>
</dbReference>
<dbReference type="InterPro" id="IPR009228">
    <property type="entry name" value="Capsid_scaffold_GpO"/>
</dbReference>
<dbReference type="EMBL" id="MLTE01000010">
    <property type="protein sequence ID" value="OHJ51215.1"/>
    <property type="molecule type" value="Genomic_DNA"/>
</dbReference>
<proteinExistence type="predicted"/>
<name>A0A3F3J8T0_SALER</name>
<evidence type="ECO:0000256" key="1">
    <source>
        <dbReference type="SAM" id="MobiDB-lite"/>
    </source>
</evidence>
<feature type="compositionally biased region" description="Polar residues" evidence="1">
    <location>
        <begin position="331"/>
        <end position="341"/>
    </location>
</feature>
<organism evidence="2">
    <name type="scientific">Salmonella enterica</name>
    <name type="common">Salmonella choleraesuis</name>
    <dbReference type="NCBI Taxonomy" id="28901"/>
    <lineage>
        <taxon>Bacteria</taxon>
        <taxon>Pseudomonadati</taxon>
        <taxon>Pseudomonadota</taxon>
        <taxon>Gammaproteobacteria</taxon>
        <taxon>Enterobacterales</taxon>
        <taxon>Enterobacteriaceae</taxon>
        <taxon>Salmonella</taxon>
    </lineage>
</organism>
<gene>
    <name evidence="2" type="ORF">A7S51_15875</name>
</gene>